<dbReference type="InterPro" id="IPR000380">
    <property type="entry name" value="Topo_IA"/>
</dbReference>
<dbReference type="KEGG" id="srum:GPZ88_10050"/>
<dbReference type="GO" id="GO:0006265">
    <property type="term" value="P:DNA topological change"/>
    <property type="evidence" value="ECO:0007669"/>
    <property type="project" value="InterPro"/>
</dbReference>
<dbReference type="SUPFAM" id="SSF56712">
    <property type="entry name" value="Prokaryotic type I DNA topoisomerase"/>
    <property type="match status" value="1"/>
</dbReference>
<feature type="domain" description="Topo IA-type catalytic" evidence="11">
    <location>
        <begin position="171"/>
        <end position="639"/>
    </location>
</feature>
<dbReference type="InterPro" id="IPR013497">
    <property type="entry name" value="Topo_IA_cen"/>
</dbReference>
<dbReference type="InterPro" id="IPR013826">
    <property type="entry name" value="Topo_IA_cen_sub3"/>
</dbReference>
<proteinExistence type="inferred from homology"/>
<keyword evidence="12" id="KW-0614">Plasmid</keyword>
<evidence type="ECO:0000256" key="3">
    <source>
        <dbReference type="ARBA" id="ARBA00012891"/>
    </source>
</evidence>
<dbReference type="Proteomes" id="UP000503166">
    <property type="component" value="Plasmid p_CNU_G2"/>
</dbReference>
<dbReference type="InterPro" id="IPR013825">
    <property type="entry name" value="Topo_IA_cen_sub2"/>
</dbReference>
<dbReference type="EMBL" id="CP046920">
    <property type="protein sequence ID" value="QIM47409.1"/>
    <property type="molecule type" value="Genomic_DNA"/>
</dbReference>
<evidence type="ECO:0000256" key="5">
    <source>
        <dbReference type="ARBA" id="ARBA00023125"/>
    </source>
</evidence>
<evidence type="ECO:0000256" key="4">
    <source>
        <dbReference type="ARBA" id="ARBA00023029"/>
    </source>
</evidence>
<dbReference type="SMART" id="SM00437">
    <property type="entry name" value="TOP1Ac"/>
    <property type="match status" value="1"/>
</dbReference>
<dbReference type="GO" id="GO:0003677">
    <property type="term" value="F:DNA binding"/>
    <property type="evidence" value="ECO:0007669"/>
    <property type="project" value="UniProtKB-KW"/>
</dbReference>
<evidence type="ECO:0000256" key="1">
    <source>
        <dbReference type="ARBA" id="ARBA00000213"/>
    </source>
</evidence>
<evidence type="ECO:0000256" key="8">
    <source>
        <dbReference type="ARBA" id="ARBA00031985"/>
    </source>
</evidence>
<dbReference type="InterPro" id="IPR013824">
    <property type="entry name" value="Topo_IA_cen_sub1"/>
</dbReference>
<organism evidence="12 13">
    <name type="scientific">Streptococcus ruminicola</name>
    <dbReference type="NCBI Taxonomy" id="2686210"/>
    <lineage>
        <taxon>Bacteria</taxon>
        <taxon>Bacillati</taxon>
        <taxon>Bacillota</taxon>
        <taxon>Bacilli</taxon>
        <taxon>Lactobacillales</taxon>
        <taxon>Streptococcaceae</taxon>
        <taxon>Streptococcus</taxon>
    </lineage>
</organism>
<dbReference type="GO" id="GO:0006281">
    <property type="term" value="P:DNA repair"/>
    <property type="evidence" value="ECO:0007669"/>
    <property type="project" value="TreeGrafter"/>
</dbReference>
<dbReference type="InterPro" id="IPR034144">
    <property type="entry name" value="TOPRIM_TopoIII"/>
</dbReference>
<evidence type="ECO:0000256" key="6">
    <source>
        <dbReference type="ARBA" id="ARBA00023235"/>
    </source>
</evidence>
<dbReference type="InterPro" id="IPR025589">
    <property type="entry name" value="Toprim_C_rpt"/>
</dbReference>
<dbReference type="GO" id="GO:0003917">
    <property type="term" value="F:DNA topoisomerase type I (single strand cut, ATP-independent) activity"/>
    <property type="evidence" value="ECO:0007669"/>
    <property type="project" value="UniProtKB-EC"/>
</dbReference>
<dbReference type="Gene3D" id="2.70.20.10">
    <property type="entry name" value="Topoisomerase I, domain 3"/>
    <property type="match status" value="1"/>
</dbReference>
<comment type="catalytic activity">
    <reaction evidence="1">
        <text>ATP-independent breakage of single-stranded DNA, followed by passage and rejoining.</text>
        <dbReference type="EC" id="5.6.2.1"/>
    </reaction>
</comment>
<dbReference type="PANTHER" id="PTHR11390">
    <property type="entry name" value="PROKARYOTIC DNA TOPOISOMERASE"/>
    <property type="match status" value="1"/>
</dbReference>
<dbReference type="InterPro" id="IPR003601">
    <property type="entry name" value="Topo_IA_2"/>
</dbReference>
<dbReference type="EC" id="5.6.2.1" evidence="3"/>
<dbReference type="Pfam" id="PF01751">
    <property type="entry name" value="Toprim"/>
    <property type="match status" value="1"/>
</dbReference>
<evidence type="ECO:0000313" key="13">
    <source>
        <dbReference type="Proteomes" id="UP000503166"/>
    </source>
</evidence>
<dbReference type="PRINTS" id="PR00417">
    <property type="entry name" value="PRTPISMRASEI"/>
</dbReference>
<dbReference type="CDD" id="cd03362">
    <property type="entry name" value="TOPRIM_TopoIA_TopoIII"/>
    <property type="match status" value="1"/>
</dbReference>
<name>A0A6G8I2T6_9STRE</name>
<evidence type="ECO:0000313" key="12">
    <source>
        <dbReference type="EMBL" id="QIM47409.1"/>
    </source>
</evidence>
<keyword evidence="4" id="KW-0799">Topoisomerase</keyword>
<dbReference type="Gene3D" id="1.10.460.10">
    <property type="entry name" value="Topoisomerase I, domain 2"/>
    <property type="match status" value="1"/>
</dbReference>
<evidence type="ECO:0000256" key="2">
    <source>
        <dbReference type="ARBA" id="ARBA00009446"/>
    </source>
</evidence>
<dbReference type="Gene3D" id="3.40.50.140">
    <property type="match status" value="1"/>
</dbReference>
<dbReference type="Pfam" id="PF01131">
    <property type="entry name" value="Topoisom_bac"/>
    <property type="match status" value="1"/>
</dbReference>
<dbReference type="AlphaFoldDB" id="A0A6G8I2T6"/>
<reference evidence="12 13" key="1">
    <citation type="submission" date="2019-12" db="EMBL/GenBank/DDBJ databases">
        <title>Complete genome sequence of Streptococcus sp. CNU G2 isolated frome Bos taurus coreanae.</title>
        <authorList>
            <person name="Park S.Y."/>
            <person name="Kim J.H."/>
            <person name="Seo S.W."/>
        </authorList>
    </citation>
    <scope>NUCLEOTIDE SEQUENCE [LARGE SCALE GENOMIC DNA]</scope>
    <source>
        <strain evidence="12 13">CNU G2</strain>
        <plasmid evidence="13">p_cnu_g2</plasmid>
    </source>
</reference>
<evidence type="ECO:0000256" key="10">
    <source>
        <dbReference type="ARBA" id="ARBA00032877"/>
    </source>
</evidence>
<accession>A0A6G8I2T6</accession>
<gene>
    <name evidence="12" type="ORF">GPZ88_10050</name>
</gene>
<dbReference type="GO" id="GO:0006310">
    <property type="term" value="P:DNA recombination"/>
    <property type="evidence" value="ECO:0007669"/>
    <property type="project" value="TreeGrafter"/>
</dbReference>
<sequence length="776" mass="88875">MYVILAEKDSQALDYYRSLANVKQVNEKEAKMKGYLQLRTPDYFGGQTAIITWAKGHLTELKDPGEYDEKWEKWSLDTLPIIPETFEYKTTTSSKSAIKQFKTVKYWLEKADTIVWAGDIDREGSYISYSICLLAGVWGKSDKTFKSLWIDDLAPKVIRKGFKNLQDIDYRYNQALEAQARAYSDWLLGMNGSRLLTLTLQQRLGLPKLDSQRDGKIAVGRIISPTLFFVYQREKEIDSFVPRTYYELVAQFDHENGSYIGKYIPADITYSKGERKGEKWKGDCDTKEQWEKLIQNPKFIGDTSKGLITTHEVELKESRAPRLMSLSDIQKLMDKRLGMEPVAVLDVIQELYEKDKVVTYPRTSSEHISTERYELLKDSTSQMVNFLGLSDEVLSIPENPDGFFVNNKKAAVHAALTPTEIFPTQEVFNGWSKAKQMIYTEILKRSLAMFLPKYQYEQTTIITSVGAGRFKTVGKVPKHQGWKILWNTQGKDKKEEEELIPVHKGDTVIPHLNTVEKQTVKPTPYTLGKLLEAMEYAGRHFKDDELRQIMKETQGLGTEATRAPSIDKLKNYNWITLKKGKVYLTTLGRLICQSIEGEKLLCDAQTTALWEQSLRKISTKENTQERFIGNIKRYLGENNPDNNLFVNLTKWINSTDYGSYNEWLASLRQNQSGEVGTCPKCGAPVKYLKNVAKCENGLLSKEDREKGVEPNCDFFLPLSIAGKKISSKQVESLLAKGKTSLIKGFKKKDKKSTFDAHLILNKDYSVSFEFEKQKKR</sequence>
<evidence type="ECO:0000256" key="9">
    <source>
        <dbReference type="ARBA" id="ARBA00032235"/>
    </source>
</evidence>
<keyword evidence="5" id="KW-0238">DNA-binding</keyword>
<dbReference type="RefSeq" id="WP_157328615.1">
    <property type="nucleotide sequence ID" value="NZ_CP046920.1"/>
</dbReference>
<geneLocation type="plasmid" evidence="13">
    <name>p_cnu_g2</name>
</geneLocation>
<dbReference type="PROSITE" id="PS52039">
    <property type="entry name" value="TOPO_IA_2"/>
    <property type="match status" value="1"/>
</dbReference>
<keyword evidence="6 12" id="KW-0413">Isomerase</keyword>
<dbReference type="InterPro" id="IPR023406">
    <property type="entry name" value="Topo_IA_AS"/>
</dbReference>
<dbReference type="Pfam" id="PF13342">
    <property type="entry name" value="Toprim_Crpt"/>
    <property type="match status" value="1"/>
</dbReference>
<dbReference type="SMART" id="SM00493">
    <property type="entry name" value="TOPRIM"/>
    <property type="match status" value="1"/>
</dbReference>
<comment type="similarity">
    <text evidence="2">Belongs to the type IA topoisomerase family.</text>
</comment>
<protein>
    <recommendedName>
        <fullName evidence="3">DNA topoisomerase</fullName>
        <ecNumber evidence="3">5.6.2.1</ecNumber>
    </recommendedName>
    <alternativeName>
        <fullName evidence="10">Omega-protein</fullName>
    </alternativeName>
    <alternativeName>
        <fullName evidence="9">Relaxing enzyme</fullName>
    </alternativeName>
    <alternativeName>
        <fullName evidence="7">Swivelase</fullName>
    </alternativeName>
    <alternativeName>
        <fullName evidence="8">Untwisting enzyme</fullName>
    </alternativeName>
</protein>
<dbReference type="SMART" id="SM00436">
    <property type="entry name" value="TOP1Bc"/>
    <property type="match status" value="1"/>
</dbReference>
<dbReference type="PROSITE" id="PS00396">
    <property type="entry name" value="TOPO_IA_1"/>
    <property type="match status" value="1"/>
</dbReference>
<dbReference type="InterPro" id="IPR003602">
    <property type="entry name" value="Topo_IA_DNA-bd_dom"/>
</dbReference>
<dbReference type="InterPro" id="IPR006171">
    <property type="entry name" value="TOPRIM_dom"/>
</dbReference>
<dbReference type="GO" id="GO:0043597">
    <property type="term" value="C:cytoplasmic replication fork"/>
    <property type="evidence" value="ECO:0007669"/>
    <property type="project" value="TreeGrafter"/>
</dbReference>
<dbReference type="InterPro" id="IPR023405">
    <property type="entry name" value="Topo_IA_core_domain"/>
</dbReference>
<evidence type="ECO:0000259" key="11">
    <source>
        <dbReference type="PROSITE" id="PS52039"/>
    </source>
</evidence>
<evidence type="ECO:0000256" key="7">
    <source>
        <dbReference type="ARBA" id="ARBA00030003"/>
    </source>
</evidence>
<dbReference type="Gene3D" id="1.10.290.10">
    <property type="entry name" value="Topoisomerase I, domain 4"/>
    <property type="match status" value="1"/>
</dbReference>
<dbReference type="PANTHER" id="PTHR11390:SF21">
    <property type="entry name" value="DNA TOPOISOMERASE 3-ALPHA"/>
    <property type="match status" value="1"/>
</dbReference>